<evidence type="ECO:0000256" key="8">
    <source>
        <dbReference type="ARBA" id="ARBA00022723"/>
    </source>
</evidence>
<dbReference type="InterPro" id="IPR002058">
    <property type="entry name" value="PAP_assoc"/>
</dbReference>
<dbReference type="GO" id="GO:0046872">
    <property type="term" value="F:metal ion binding"/>
    <property type="evidence" value="ECO:0007669"/>
    <property type="project" value="UniProtKB-KW"/>
</dbReference>
<feature type="compositionally biased region" description="Low complexity" evidence="10">
    <location>
        <begin position="630"/>
        <end position="645"/>
    </location>
</feature>
<dbReference type="Pfam" id="PF22600">
    <property type="entry name" value="MTPAP-like_central"/>
    <property type="match status" value="1"/>
</dbReference>
<dbReference type="PANTHER" id="PTHR12271:SF40">
    <property type="entry name" value="POLY(A) RNA POLYMERASE GLD2"/>
    <property type="match status" value="1"/>
</dbReference>
<feature type="region of interest" description="Disordered" evidence="10">
    <location>
        <begin position="487"/>
        <end position="514"/>
    </location>
</feature>
<comment type="similarity">
    <text evidence="4">Belongs to the DNA polymerase type-B-like family.</text>
</comment>
<dbReference type="Gene3D" id="1.10.1410.10">
    <property type="match status" value="1"/>
</dbReference>
<feature type="region of interest" description="Disordered" evidence="10">
    <location>
        <begin position="422"/>
        <end position="456"/>
    </location>
</feature>
<dbReference type="GO" id="GO:0005737">
    <property type="term" value="C:cytoplasm"/>
    <property type="evidence" value="ECO:0007669"/>
    <property type="project" value="UniProtKB-SubCell"/>
</dbReference>
<feature type="domain" description="PAP-associated" evidence="11">
    <location>
        <begin position="382"/>
        <end position="419"/>
    </location>
</feature>
<feature type="compositionally biased region" description="Basic and acidic residues" evidence="10">
    <location>
        <begin position="661"/>
        <end position="677"/>
    </location>
</feature>
<keyword evidence="7" id="KW-0808">Transferase</keyword>
<evidence type="ECO:0000256" key="7">
    <source>
        <dbReference type="ARBA" id="ARBA00022679"/>
    </source>
</evidence>
<protein>
    <recommendedName>
        <fullName evidence="5">polynucleotide adenylyltransferase</fullName>
        <ecNumber evidence="5">2.7.7.19</ecNumber>
    </recommendedName>
</protein>
<keyword evidence="6" id="KW-0963">Cytoplasm</keyword>
<dbReference type="SUPFAM" id="SSF81301">
    <property type="entry name" value="Nucleotidyltransferase"/>
    <property type="match status" value="1"/>
</dbReference>
<accession>A0A5C5FRM4</accession>
<dbReference type="Pfam" id="PF03828">
    <property type="entry name" value="PAP_assoc"/>
    <property type="match status" value="1"/>
</dbReference>
<feature type="compositionally biased region" description="Basic and acidic residues" evidence="10">
    <location>
        <begin position="80"/>
        <end position="89"/>
    </location>
</feature>
<feature type="region of interest" description="Disordered" evidence="10">
    <location>
        <begin position="1"/>
        <end position="21"/>
    </location>
</feature>
<organism evidence="13 14">
    <name type="scientific">Rhodotorula diobovata</name>
    <dbReference type="NCBI Taxonomy" id="5288"/>
    <lineage>
        <taxon>Eukaryota</taxon>
        <taxon>Fungi</taxon>
        <taxon>Dikarya</taxon>
        <taxon>Basidiomycota</taxon>
        <taxon>Pucciniomycotina</taxon>
        <taxon>Microbotryomycetes</taxon>
        <taxon>Sporidiobolales</taxon>
        <taxon>Sporidiobolaceae</taxon>
        <taxon>Rhodotorula</taxon>
    </lineage>
</organism>
<reference evidence="13 14" key="1">
    <citation type="submission" date="2019-03" db="EMBL/GenBank/DDBJ databases">
        <title>Rhodosporidium diobovatum UCD-FST 08-225 genome sequencing, assembly, and annotation.</title>
        <authorList>
            <person name="Fakankun I.U."/>
            <person name="Fristensky B."/>
            <person name="Levin D.B."/>
        </authorList>
    </citation>
    <scope>NUCLEOTIDE SEQUENCE [LARGE SCALE GENOMIC DNA]</scope>
    <source>
        <strain evidence="13 14">UCD-FST 08-225</strain>
    </source>
</reference>
<dbReference type="OrthoDB" id="2274644at2759"/>
<dbReference type="PANTHER" id="PTHR12271">
    <property type="entry name" value="POLY A POLYMERASE CID PAP -RELATED"/>
    <property type="match status" value="1"/>
</dbReference>
<keyword evidence="9" id="KW-0460">Magnesium</keyword>
<proteinExistence type="inferred from homology"/>
<evidence type="ECO:0000256" key="4">
    <source>
        <dbReference type="ARBA" id="ARBA00008593"/>
    </source>
</evidence>
<comment type="subcellular location">
    <subcellularLocation>
        <location evidence="3">Cytoplasm</location>
    </subcellularLocation>
</comment>
<feature type="compositionally biased region" description="Basic and acidic residues" evidence="10">
    <location>
        <begin position="426"/>
        <end position="438"/>
    </location>
</feature>
<evidence type="ECO:0000256" key="10">
    <source>
        <dbReference type="SAM" id="MobiDB-lite"/>
    </source>
</evidence>
<sequence>MSTFLGGAGGRGGHSSGNSSLAEDVGASVFSAAPFGRSTPAVGGASGSGSWRSTHSDASAQTSAVKSAVEGGVRPKKGGKKGEVNEESKADKLLGEAALKDGEEGDLSTEIMRLYELQRPAPAAIAARQHLVDELTHWLNQERFSWGHSHNPRAAPLEVVPFGSIRFGLSTATSDLDLCLLDPYRPNGFEEKHFSSQAPPRALPDIYNMHRLAASLRRANLTDVTSIADAAVPICKFKVLIDGHVIEADINTNERLGVYNSRLINSYCNLHPLVRPLSVFVKFWAKQRGLNDPSGSPTTFSSYTYILLVISYLQHLDLLPNLQNDELIAQTGTPRNRFFSTPKARMGRGNAKRNRIVRSVGWDVTFVEYDSPPEGYSPPEANLTQLARGFFHYWADEFNMERDIVSVWNGRVPLPREKAFTSQADVNREKHEARKALEQETGIEDAERRRQEGEDDAVAAFAEQVDEETRRADGPALDAAVAQLDAGDQAAVGEDRPGKPDSRSSSPVEYTEYEEPERWREQLLVVQDPFILTRNTAGNVHPDWVEELRVQMRRARDLIDASAPLSTICLACTADPDYHPIAFARAEAARRAKKAQRAETAPARAAAKAAARTAKKAEQKVAKAERRAARAAAGVEGESGGASAADGTVEAPADDAAGEARSADAGEEGERVDEVREAQPAAAAAAPPVAQEQPSSSSSS</sequence>
<dbReference type="AlphaFoldDB" id="A0A5C5FRM4"/>
<comment type="cofactor">
    <cofactor evidence="2">
        <name>Mg(2+)</name>
        <dbReference type="ChEBI" id="CHEBI:18420"/>
    </cofactor>
</comment>
<comment type="caution">
    <text evidence="13">The sequence shown here is derived from an EMBL/GenBank/DDBJ whole genome shotgun (WGS) entry which is preliminary data.</text>
</comment>
<evidence type="ECO:0000256" key="2">
    <source>
        <dbReference type="ARBA" id="ARBA00001946"/>
    </source>
</evidence>
<feature type="region of interest" description="Disordered" evidence="10">
    <location>
        <begin position="611"/>
        <end position="700"/>
    </location>
</feature>
<feature type="domain" description="Poly(A) RNA polymerase mitochondrial-like central palm" evidence="12">
    <location>
        <begin position="107"/>
        <end position="268"/>
    </location>
</feature>
<dbReference type="CDD" id="cd05402">
    <property type="entry name" value="NT_PAP_TUTase"/>
    <property type="match status" value="1"/>
</dbReference>
<feature type="region of interest" description="Disordered" evidence="10">
    <location>
        <begin position="36"/>
        <end position="89"/>
    </location>
</feature>
<evidence type="ECO:0000313" key="13">
    <source>
        <dbReference type="EMBL" id="TNY18872.1"/>
    </source>
</evidence>
<evidence type="ECO:0000256" key="5">
    <source>
        <dbReference type="ARBA" id="ARBA00012388"/>
    </source>
</evidence>
<dbReference type="Gene3D" id="3.30.460.10">
    <property type="entry name" value="Beta Polymerase, domain 2"/>
    <property type="match status" value="1"/>
</dbReference>
<dbReference type="GO" id="GO:1990817">
    <property type="term" value="F:poly(A) RNA polymerase activity"/>
    <property type="evidence" value="ECO:0007669"/>
    <property type="project" value="UniProtKB-EC"/>
</dbReference>
<dbReference type="GO" id="GO:0031123">
    <property type="term" value="P:RNA 3'-end processing"/>
    <property type="evidence" value="ECO:0007669"/>
    <property type="project" value="TreeGrafter"/>
</dbReference>
<keyword evidence="8" id="KW-0479">Metal-binding</keyword>
<feature type="compositionally biased region" description="Basic and acidic residues" evidence="10">
    <location>
        <begin position="493"/>
        <end position="502"/>
    </location>
</feature>
<dbReference type="STRING" id="5288.A0A5C5FRM4"/>
<gene>
    <name evidence="13" type="ORF">DMC30DRAFT_418438</name>
</gene>
<feature type="compositionally biased region" description="Gly residues" evidence="10">
    <location>
        <begin position="1"/>
        <end position="15"/>
    </location>
</feature>
<evidence type="ECO:0000256" key="1">
    <source>
        <dbReference type="ARBA" id="ARBA00001936"/>
    </source>
</evidence>
<evidence type="ECO:0000256" key="9">
    <source>
        <dbReference type="ARBA" id="ARBA00022842"/>
    </source>
</evidence>
<dbReference type="EC" id="2.7.7.19" evidence="5"/>
<dbReference type="GO" id="GO:0010605">
    <property type="term" value="P:negative regulation of macromolecule metabolic process"/>
    <property type="evidence" value="ECO:0007669"/>
    <property type="project" value="UniProtKB-ARBA"/>
</dbReference>
<evidence type="ECO:0000259" key="11">
    <source>
        <dbReference type="Pfam" id="PF03828"/>
    </source>
</evidence>
<feature type="compositionally biased region" description="Low complexity" evidence="10">
    <location>
        <begin position="678"/>
        <end position="700"/>
    </location>
</feature>
<dbReference type="InterPro" id="IPR043519">
    <property type="entry name" value="NT_sf"/>
</dbReference>
<dbReference type="InterPro" id="IPR054708">
    <property type="entry name" value="MTPAP-like_central"/>
</dbReference>
<evidence type="ECO:0000256" key="6">
    <source>
        <dbReference type="ARBA" id="ARBA00022490"/>
    </source>
</evidence>
<keyword evidence="14" id="KW-1185">Reference proteome</keyword>
<dbReference type="Proteomes" id="UP000311382">
    <property type="component" value="Unassembled WGS sequence"/>
</dbReference>
<dbReference type="SUPFAM" id="SSF81631">
    <property type="entry name" value="PAP/OAS1 substrate-binding domain"/>
    <property type="match status" value="1"/>
</dbReference>
<evidence type="ECO:0000256" key="3">
    <source>
        <dbReference type="ARBA" id="ARBA00004496"/>
    </source>
</evidence>
<feature type="compositionally biased region" description="Basic and acidic residues" evidence="10">
    <location>
        <begin position="615"/>
        <end position="628"/>
    </location>
</feature>
<feature type="compositionally biased region" description="Polar residues" evidence="10">
    <location>
        <begin position="48"/>
        <end position="65"/>
    </location>
</feature>
<evidence type="ECO:0000313" key="14">
    <source>
        <dbReference type="Proteomes" id="UP000311382"/>
    </source>
</evidence>
<comment type="cofactor">
    <cofactor evidence="1">
        <name>Mn(2+)</name>
        <dbReference type="ChEBI" id="CHEBI:29035"/>
    </cofactor>
</comment>
<evidence type="ECO:0000259" key="12">
    <source>
        <dbReference type="Pfam" id="PF22600"/>
    </source>
</evidence>
<name>A0A5C5FRM4_9BASI</name>
<dbReference type="EMBL" id="SOZI01000118">
    <property type="protein sequence ID" value="TNY18872.1"/>
    <property type="molecule type" value="Genomic_DNA"/>
</dbReference>